<dbReference type="Pfam" id="PF17482">
    <property type="entry name" value="Phage_sheath_1C"/>
    <property type="match status" value="1"/>
</dbReference>
<dbReference type="InterPro" id="IPR035089">
    <property type="entry name" value="Phage_sheath_subtilisin"/>
</dbReference>
<reference evidence="4 5" key="1">
    <citation type="submission" date="2023-07" db="EMBL/GenBank/DDBJ databases">
        <title>Sequencing the genomes of 1000 actinobacteria strains.</title>
        <authorList>
            <person name="Klenk H.-P."/>
        </authorList>
    </citation>
    <scope>NUCLEOTIDE SEQUENCE [LARGE SCALE GENOMIC DNA]</scope>
    <source>
        <strain evidence="4 5">DSM 44710</strain>
    </source>
</reference>
<name>A0ABT9MP75_9ACTN</name>
<feature type="domain" description="Tail sheath protein C-terminal" evidence="3">
    <location>
        <begin position="650"/>
        <end position="756"/>
    </location>
</feature>
<feature type="domain" description="Tail sheath protein subtilisin-like" evidence="2">
    <location>
        <begin position="499"/>
        <end position="648"/>
    </location>
</feature>
<evidence type="ECO:0000313" key="5">
    <source>
        <dbReference type="Proteomes" id="UP001240984"/>
    </source>
</evidence>
<dbReference type="Proteomes" id="UP001240984">
    <property type="component" value="Unassembled WGS sequence"/>
</dbReference>
<dbReference type="PANTHER" id="PTHR35861">
    <property type="match status" value="1"/>
</dbReference>
<comment type="caution">
    <text evidence="4">The sequence shown here is derived from an EMBL/GenBank/DDBJ whole genome shotgun (WGS) entry which is preliminary data.</text>
</comment>
<accession>A0ABT9MP75</accession>
<dbReference type="EMBL" id="JAUSRA010000001">
    <property type="protein sequence ID" value="MDP9793198.1"/>
    <property type="molecule type" value="Genomic_DNA"/>
</dbReference>
<keyword evidence="5" id="KW-1185">Reference proteome</keyword>
<evidence type="ECO:0000256" key="1">
    <source>
        <dbReference type="ARBA" id="ARBA00008005"/>
    </source>
</evidence>
<proteinExistence type="inferred from homology"/>
<comment type="similarity">
    <text evidence="1">Belongs to the myoviridae tail sheath protein family.</text>
</comment>
<dbReference type="RefSeq" id="WP_306828217.1">
    <property type="nucleotide sequence ID" value="NZ_JAUSRA010000001.1"/>
</dbReference>
<dbReference type="InterPro" id="IPR052042">
    <property type="entry name" value="Tail_sheath_structural"/>
</dbReference>
<organism evidence="4 5">
    <name type="scientific">Catenuloplanes nepalensis</name>
    <dbReference type="NCBI Taxonomy" id="587533"/>
    <lineage>
        <taxon>Bacteria</taxon>
        <taxon>Bacillati</taxon>
        <taxon>Actinomycetota</taxon>
        <taxon>Actinomycetes</taxon>
        <taxon>Micromonosporales</taxon>
        <taxon>Micromonosporaceae</taxon>
        <taxon>Catenuloplanes</taxon>
    </lineage>
</organism>
<dbReference type="Pfam" id="PF04984">
    <property type="entry name" value="Phage_sheath_1"/>
    <property type="match status" value="1"/>
</dbReference>
<evidence type="ECO:0000259" key="3">
    <source>
        <dbReference type="Pfam" id="PF17482"/>
    </source>
</evidence>
<dbReference type="Gene3D" id="3.40.50.11780">
    <property type="match status" value="2"/>
</dbReference>
<dbReference type="PANTHER" id="PTHR35861:SF1">
    <property type="entry name" value="PHAGE TAIL SHEATH PROTEIN"/>
    <property type="match status" value="1"/>
</dbReference>
<dbReference type="InterPro" id="IPR020287">
    <property type="entry name" value="Tail_sheath_C"/>
</dbReference>
<sequence length="765" mass="80574">MPEYLSPGVYVEEIDAGPRPIAGVGTSTAGFVGVTARGPAAGKPQLVTTFLEFQRTFGGYLPAPDAESAARWAGDADEGGRWWTFPHSVKGFFDNGGQRLYVKRVVSAGAVAATRRLGLGLVTEVVRDAARDATEVSVRHLLGFAGVGTPIEVVTLGLNENGEPAEVVQATTIAGYDAAASRLTLADPLPDGLRASRGDFIRAAGAGETHALTVEAVSPGAWGQNVQVRARPVVAASLPLLADPGEGAAFTTRLLADAGSATNTAEVDGAGLDPPDGPLWVVIGGARYEVTASRAAGQNDGPVTLTFAGEHPDFAAGTVVRRIRRATADDRPSVGAAGAGRLYPGAIVQADNGTRPVVRTVRTIGPDTLTFDPPLTGPLFEGDRLVLIEGEVAVRAVDPVSGEVTEETFPNLRLDGDERLGLASVLASRSALVRATTGADGLVRVPTADGDSLLLASTGGWVPLSGGDDGLATLSPADFAGVDGGSGARTGVVALEDVDEIAIVAVPGIWAGSVQSALITHCEFLKDRFAILDPRDGLSIEGVQEFREPFDTSYAALYYPWLVAPDPVTGGDVELPPSGHLAGIYARVDVERGVHKAPANAIVRGIRLRDGLAQDVTRRHQDLLNPRGINALRFFPGQGHRVWGARTLSADPAWRYINVRRLFLFIEESIDEGTQWVVFEPNAEPLWALVKQTVENFLGTVWRSGALAGTTQDEAFFVACDRTTMTEDDILNGRLVCVVGVAPVRPAEFVIFRIHQQTRESQLAA</sequence>
<protein>
    <submittedName>
        <fullName evidence="4">Phage tail sheath protein FI</fullName>
    </submittedName>
</protein>
<evidence type="ECO:0000313" key="4">
    <source>
        <dbReference type="EMBL" id="MDP9793198.1"/>
    </source>
</evidence>
<evidence type="ECO:0000259" key="2">
    <source>
        <dbReference type="Pfam" id="PF04984"/>
    </source>
</evidence>
<gene>
    <name evidence="4" type="ORF">J2S43_001710</name>
</gene>